<name>A0A413FB81_9FIRM</name>
<organism evidence="1 2">
    <name type="scientific">Enterocloster asparagiformis</name>
    <dbReference type="NCBI Taxonomy" id="333367"/>
    <lineage>
        <taxon>Bacteria</taxon>
        <taxon>Bacillati</taxon>
        <taxon>Bacillota</taxon>
        <taxon>Clostridia</taxon>
        <taxon>Lachnospirales</taxon>
        <taxon>Lachnospiraceae</taxon>
        <taxon>Enterocloster</taxon>
    </lineage>
</organism>
<dbReference type="Proteomes" id="UP000283880">
    <property type="component" value="Unassembled WGS sequence"/>
</dbReference>
<comment type="caution">
    <text evidence="1">The sequence shown here is derived from an EMBL/GenBank/DDBJ whole genome shotgun (WGS) entry which is preliminary data.</text>
</comment>
<protein>
    <submittedName>
        <fullName evidence="1">Uncharacterized protein</fullName>
    </submittedName>
</protein>
<dbReference type="RefSeq" id="WP_007716601.1">
    <property type="nucleotide sequence ID" value="NZ_BAABXR010000002.1"/>
</dbReference>
<reference evidence="1 2" key="1">
    <citation type="submission" date="2018-08" db="EMBL/GenBank/DDBJ databases">
        <title>A genome reference for cultivated species of the human gut microbiota.</title>
        <authorList>
            <person name="Zou Y."/>
            <person name="Xue W."/>
            <person name="Luo G."/>
        </authorList>
    </citation>
    <scope>NUCLEOTIDE SEQUENCE [LARGE SCALE GENOMIC DNA]</scope>
    <source>
        <strain evidence="1 2">AF04-15</strain>
    </source>
</reference>
<gene>
    <name evidence="1" type="ORF">DWV29_19415</name>
</gene>
<accession>A0A413FB81</accession>
<proteinExistence type="predicted"/>
<evidence type="ECO:0000313" key="2">
    <source>
        <dbReference type="Proteomes" id="UP000283880"/>
    </source>
</evidence>
<evidence type="ECO:0000313" key="1">
    <source>
        <dbReference type="EMBL" id="RGX26285.1"/>
    </source>
</evidence>
<sequence>MGVQELLGKVVEERVDQIIGDRLPGLRARYYEKQEAILDGLDPETRDQFEKLLESLLEGGAEECRAVYEAAFLDGLRLAHRAF</sequence>
<dbReference type="EMBL" id="QSBM01000016">
    <property type="protein sequence ID" value="RGX26285.1"/>
    <property type="molecule type" value="Genomic_DNA"/>
</dbReference>
<dbReference type="AlphaFoldDB" id="A0A413FB81"/>